<evidence type="ECO:0000256" key="1">
    <source>
        <dbReference type="SAM" id="SignalP"/>
    </source>
</evidence>
<name>A0A5J9TS71_9POAL</name>
<dbReference type="Proteomes" id="UP000324897">
    <property type="component" value="Unassembled WGS sequence"/>
</dbReference>
<dbReference type="EMBL" id="RWGY01000034">
    <property type="protein sequence ID" value="TVU13561.1"/>
    <property type="molecule type" value="Genomic_DNA"/>
</dbReference>
<comment type="caution">
    <text evidence="2">The sequence shown here is derived from an EMBL/GenBank/DDBJ whole genome shotgun (WGS) entry which is preliminary data.</text>
</comment>
<feature type="chain" id="PRO_5023827561" description="Secreted protein" evidence="1">
    <location>
        <begin position="20"/>
        <end position="110"/>
    </location>
</feature>
<sequence>MRPYSGLLLLCLICNKKSSFLAFDATDETAKWGKITNAVTCIILKFGIKTASILTRISKQRGCISFAALIIGESTKELCSRVRPMLWRIGNPAVMVCLVDTYLDRAQLQL</sequence>
<protein>
    <recommendedName>
        <fullName evidence="4">Secreted protein</fullName>
    </recommendedName>
</protein>
<evidence type="ECO:0000313" key="3">
    <source>
        <dbReference type="Proteomes" id="UP000324897"/>
    </source>
</evidence>
<feature type="signal peptide" evidence="1">
    <location>
        <begin position="1"/>
        <end position="19"/>
    </location>
</feature>
<proteinExistence type="predicted"/>
<keyword evidence="1" id="KW-0732">Signal</keyword>
<accession>A0A5J9TS71</accession>
<organism evidence="2 3">
    <name type="scientific">Eragrostis curvula</name>
    <name type="common">weeping love grass</name>
    <dbReference type="NCBI Taxonomy" id="38414"/>
    <lineage>
        <taxon>Eukaryota</taxon>
        <taxon>Viridiplantae</taxon>
        <taxon>Streptophyta</taxon>
        <taxon>Embryophyta</taxon>
        <taxon>Tracheophyta</taxon>
        <taxon>Spermatophyta</taxon>
        <taxon>Magnoliopsida</taxon>
        <taxon>Liliopsida</taxon>
        <taxon>Poales</taxon>
        <taxon>Poaceae</taxon>
        <taxon>PACMAD clade</taxon>
        <taxon>Chloridoideae</taxon>
        <taxon>Eragrostideae</taxon>
        <taxon>Eragrostidinae</taxon>
        <taxon>Eragrostis</taxon>
    </lineage>
</organism>
<reference evidence="2 3" key="1">
    <citation type="journal article" date="2019" name="Sci. Rep.">
        <title>A high-quality genome of Eragrostis curvula grass provides insights into Poaceae evolution and supports new strategies to enhance forage quality.</title>
        <authorList>
            <person name="Carballo J."/>
            <person name="Santos B.A.C.M."/>
            <person name="Zappacosta D."/>
            <person name="Garbus I."/>
            <person name="Selva J.P."/>
            <person name="Gallo C.A."/>
            <person name="Diaz A."/>
            <person name="Albertini E."/>
            <person name="Caccamo M."/>
            <person name="Echenique V."/>
        </authorList>
    </citation>
    <scope>NUCLEOTIDE SEQUENCE [LARGE SCALE GENOMIC DNA]</scope>
    <source>
        <strain evidence="3">cv. Victoria</strain>
        <tissue evidence="2">Leaf</tissue>
    </source>
</reference>
<keyword evidence="3" id="KW-1185">Reference proteome</keyword>
<evidence type="ECO:0000313" key="2">
    <source>
        <dbReference type="EMBL" id="TVU13561.1"/>
    </source>
</evidence>
<dbReference type="Gramene" id="TVU13561">
    <property type="protein sequence ID" value="TVU13561"/>
    <property type="gene ID" value="EJB05_40621"/>
</dbReference>
<gene>
    <name evidence="2" type="ORF">EJB05_40621</name>
</gene>
<evidence type="ECO:0008006" key="4">
    <source>
        <dbReference type="Google" id="ProtNLM"/>
    </source>
</evidence>
<dbReference type="AlphaFoldDB" id="A0A5J9TS71"/>